<dbReference type="AlphaFoldDB" id="Q2Y7R0"/>
<reference evidence="1 3" key="3">
    <citation type="journal article" date="2008" name="Appl. Environ. Microbiol.">
        <title>Complete genome sequence of Nitrosospira multiformis, an ammonia-oxidizing bacterium from the soil environment.</title>
        <authorList>
            <person name="Norton J.M."/>
            <person name="Klotz M.G."/>
            <person name="Stein L.Y."/>
            <person name="Arp D.J."/>
            <person name="Bottomley P.J."/>
            <person name="Chain P.S."/>
            <person name="Hauser L.J."/>
            <person name="Land M.L."/>
            <person name="Larimer F.W."/>
            <person name="Shin M.W."/>
            <person name="Starkenburg S.R."/>
        </authorList>
    </citation>
    <scope>NUCLEOTIDE SEQUENCE [LARGE SCALE GENOMIC DNA]</scope>
    <source>
        <strain evidence="1">ATCC 25196</strain>
        <strain evidence="3">ATCC 25196 / NCIMB 11849 / C 71</strain>
    </source>
</reference>
<accession>Q2Y7R0</accession>
<reference evidence="3" key="2">
    <citation type="submission" date="2005-08" db="EMBL/GenBank/DDBJ databases">
        <title>Complete sequence of chromosome 1 of Nitrosospira multiformis ATCC 25196.</title>
        <authorList>
            <person name="Copeland A."/>
            <person name="Lucas S."/>
            <person name="Lapidus A."/>
            <person name="Barry K."/>
            <person name="Detter J.C."/>
            <person name="Glavina T."/>
            <person name="Hammon N."/>
            <person name="Israni S."/>
            <person name="Pitluck S."/>
            <person name="Chain P."/>
            <person name="Malfatti S."/>
            <person name="Shin M."/>
            <person name="Vergez L."/>
            <person name="Schmutz J."/>
            <person name="Larimer F."/>
            <person name="Land M."/>
            <person name="Hauser L."/>
            <person name="Kyrpides N."/>
            <person name="Lykidis A."/>
            <person name="Richardson P."/>
        </authorList>
    </citation>
    <scope>NUCLEOTIDE SEQUENCE [LARGE SCALE GENOMIC DNA]</scope>
    <source>
        <strain evidence="3">ATCC 25196 / NCIMB 11849 / C 71</strain>
    </source>
</reference>
<evidence type="ECO:0000313" key="3">
    <source>
        <dbReference type="Proteomes" id="UP000002718"/>
    </source>
</evidence>
<dbReference type="EMBL" id="CP000103">
    <property type="protein sequence ID" value="ABB75211.1"/>
    <property type="molecule type" value="Genomic_DNA"/>
</dbReference>
<reference evidence="2 4" key="4">
    <citation type="submission" date="2016-10" db="EMBL/GenBank/DDBJ databases">
        <authorList>
            <person name="de Groot N.N."/>
        </authorList>
    </citation>
    <scope>NUCLEOTIDE SEQUENCE [LARGE SCALE GENOMIC DNA]</scope>
    <source>
        <strain evidence="2 4">Nl13</strain>
    </source>
</reference>
<dbReference type="STRING" id="323848.Nmul_A1916"/>
<dbReference type="Proteomes" id="UP000002718">
    <property type="component" value="Chromosome"/>
</dbReference>
<dbReference type="HOGENOM" id="CLU_2480179_0_0_4"/>
<sequence length="87" mass="10051">MPYPLTKIGNVVRHRLRACKTRIRRVSFTKKAGCHRTIGNLQSDDCGKMTLEKAQGKLRKMEIRRHDVLIHRAPLPLLAILRPPPEF</sequence>
<gene>
    <name evidence="1" type="ordered locus">Nmul_A1916</name>
    <name evidence="2" type="ORF">SAMN05216403_104102</name>
</gene>
<evidence type="ECO:0000313" key="1">
    <source>
        <dbReference type="EMBL" id="ABB75211.1"/>
    </source>
</evidence>
<name>Q2Y7R0_NITMU</name>
<dbReference type="Proteomes" id="UP000236751">
    <property type="component" value="Unassembled WGS sequence"/>
</dbReference>
<dbReference type="KEGG" id="nmu:Nmul_A1916"/>
<evidence type="ECO:0000313" key="2">
    <source>
        <dbReference type="EMBL" id="SEF60446.1"/>
    </source>
</evidence>
<dbReference type="RefSeq" id="WP_011381231.1">
    <property type="nucleotide sequence ID" value="NC_007614.1"/>
</dbReference>
<evidence type="ECO:0000313" key="4">
    <source>
        <dbReference type="Proteomes" id="UP000236751"/>
    </source>
</evidence>
<reference evidence="1" key="1">
    <citation type="submission" date="2005-08" db="EMBL/GenBank/DDBJ databases">
        <title>Complete sequence of Chromosome 1 of Nitrosospira multiformis ATCC 25196.</title>
        <authorList>
            <consortium name="US DOE Joint Genome Institute"/>
            <person name="Copeland A."/>
            <person name="Lucas S."/>
            <person name="Lapidus A."/>
            <person name="Barry K."/>
            <person name="Detter J.C."/>
            <person name="Glavina T."/>
            <person name="Hammon N."/>
            <person name="Israni S."/>
            <person name="Pitluck S."/>
            <person name="Chain P."/>
            <person name="Malfatti S."/>
            <person name="Shin M."/>
            <person name="Vergez L."/>
            <person name="Schmutz J."/>
            <person name="Larimer F."/>
            <person name="Land M."/>
            <person name="Hauser L."/>
            <person name="Kyrpides N."/>
            <person name="Lykidis A."/>
            <person name="Richardson P."/>
        </authorList>
    </citation>
    <scope>NUCLEOTIDE SEQUENCE</scope>
    <source>
        <strain evidence="1">ATCC 25196</strain>
    </source>
</reference>
<keyword evidence="3" id="KW-1185">Reference proteome</keyword>
<protein>
    <submittedName>
        <fullName evidence="1">Uncharacterized protein</fullName>
    </submittedName>
</protein>
<dbReference type="EMBL" id="FNVK01000004">
    <property type="protein sequence ID" value="SEF60446.1"/>
    <property type="molecule type" value="Genomic_DNA"/>
</dbReference>
<organism evidence="1 3">
    <name type="scientific">Nitrosospira multiformis (strain ATCC 25196 / NCIMB 11849 / C 71)</name>
    <dbReference type="NCBI Taxonomy" id="323848"/>
    <lineage>
        <taxon>Bacteria</taxon>
        <taxon>Pseudomonadati</taxon>
        <taxon>Pseudomonadota</taxon>
        <taxon>Betaproteobacteria</taxon>
        <taxon>Nitrosomonadales</taxon>
        <taxon>Nitrosomonadaceae</taxon>
        <taxon>Nitrosospira</taxon>
    </lineage>
</organism>
<proteinExistence type="predicted"/>